<dbReference type="EMBL" id="VCLB01000004">
    <property type="protein sequence ID" value="TNB48378.1"/>
    <property type="molecule type" value="Genomic_DNA"/>
</dbReference>
<name>A0A5C4JSN0_9HYPH</name>
<evidence type="ECO:0000313" key="3">
    <source>
        <dbReference type="Proteomes" id="UP000307874"/>
    </source>
</evidence>
<dbReference type="OrthoDB" id="8082805at2"/>
<reference evidence="2 3" key="2">
    <citation type="submission" date="2019-06" db="EMBL/GenBank/DDBJ databases">
        <title>Martelella lutilitoris sp. nov., isolated from a tidal mudflat.</title>
        <authorList>
            <person name="Kim Y.-J."/>
        </authorList>
    </citation>
    <scope>NUCLEOTIDE SEQUENCE [LARGE SCALE GENOMIC DNA]</scope>
    <source>
        <strain evidence="2 3">GH2-6</strain>
    </source>
</reference>
<dbReference type="AlphaFoldDB" id="A0A5C4JSN0"/>
<accession>A0A5C4JSN0</accession>
<proteinExistence type="predicted"/>
<protein>
    <submittedName>
        <fullName evidence="2">Uncharacterized protein</fullName>
    </submittedName>
</protein>
<organism evidence="2 3">
    <name type="scientific">Martelella lutilitoris</name>
    <dbReference type="NCBI Taxonomy" id="2583532"/>
    <lineage>
        <taxon>Bacteria</taxon>
        <taxon>Pseudomonadati</taxon>
        <taxon>Pseudomonadota</taxon>
        <taxon>Alphaproteobacteria</taxon>
        <taxon>Hyphomicrobiales</taxon>
        <taxon>Aurantimonadaceae</taxon>
        <taxon>Martelella</taxon>
    </lineage>
</organism>
<gene>
    <name evidence="2" type="ORF">FF124_08605</name>
    <name evidence="1" type="ORF">JET14_05555</name>
</gene>
<dbReference type="KEGG" id="mlut:JET14_05555"/>
<evidence type="ECO:0000313" key="2">
    <source>
        <dbReference type="EMBL" id="TNB48378.1"/>
    </source>
</evidence>
<dbReference type="RefSeq" id="WP_024706403.1">
    <property type="nucleotide sequence ID" value="NZ_CP066786.1"/>
</dbReference>
<reference evidence="1 4" key="3">
    <citation type="submission" date="2020-12" db="EMBL/GenBank/DDBJ databases">
        <authorList>
            <person name="Zheng R.K."/>
            <person name="Sun C.M."/>
        </authorList>
    </citation>
    <scope>NUCLEOTIDE SEQUENCE [LARGE SCALE GENOMIC DNA]</scope>
    <source>
        <strain evidence="1 4">ZRK001</strain>
    </source>
</reference>
<evidence type="ECO:0000313" key="4">
    <source>
        <dbReference type="Proteomes" id="UP000596083"/>
    </source>
</evidence>
<dbReference type="EMBL" id="CP066786">
    <property type="protein sequence ID" value="QQM31637.1"/>
    <property type="molecule type" value="Genomic_DNA"/>
</dbReference>
<keyword evidence="3" id="KW-1185">Reference proteome</keyword>
<sequence>MSEERLERLEAQIAAHQEVLIALAAALPEGENRAVFRAALDGLLTVKGQEEDPGFDPDSSFAFQYRVADTIRAIVEGAEARSKR</sequence>
<dbReference type="Proteomes" id="UP000596083">
    <property type="component" value="Chromosome"/>
</dbReference>
<dbReference type="Proteomes" id="UP000307874">
    <property type="component" value="Unassembled WGS sequence"/>
</dbReference>
<evidence type="ECO:0000313" key="1">
    <source>
        <dbReference type="EMBL" id="QQM31637.1"/>
    </source>
</evidence>
<reference evidence="2 3" key="1">
    <citation type="submission" date="2019-05" db="EMBL/GenBank/DDBJ databases">
        <authorList>
            <person name="Lee S.D."/>
        </authorList>
    </citation>
    <scope>NUCLEOTIDE SEQUENCE [LARGE SCALE GENOMIC DNA]</scope>
    <source>
        <strain evidence="2 3">GH2-6</strain>
    </source>
</reference>